<reference evidence="2 3" key="1">
    <citation type="submission" date="2016-11" db="EMBL/GenBank/DDBJ databases">
        <authorList>
            <person name="Jaros S."/>
            <person name="Januszkiewicz K."/>
            <person name="Wedrychowicz H."/>
        </authorList>
    </citation>
    <scope>NUCLEOTIDE SEQUENCE [LARGE SCALE GENOMIC DNA]</scope>
    <source>
        <strain evidence="2 3">DSM 18899</strain>
    </source>
</reference>
<evidence type="ECO:0000313" key="3">
    <source>
        <dbReference type="Proteomes" id="UP000186513"/>
    </source>
</evidence>
<dbReference type="AlphaFoldDB" id="A0A1K2HNA5"/>
<dbReference type="STRING" id="1121279.SAMN02745887_02908"/>
<sequence length="152" mass="15689">MKRLLILQAGQTELGPVYALAQAALAGAQTEAVDAQLLRALDAGLAELLAADALLFVTPEKFGYMAGALKDFFDRTFYPAQGRVEGRPYALIVAAGNDGSGAATAVERICRGYPLKPVAEPLIVRGPADPAALQAAHDIGQGLAGGLVLGVF</sequence>
<dbReference type="Proteomes" id="UP000186513">
    <property type="component" value="Unassembled WGS sequence"/>
</dbReference>
<dbReference type="RefSeq" id="WP_072429394.1">
    <property type="nucleotide sequence ID" value="NZ_FPKR01000011.1"/>
</dbReference>
<name>A0A1K2HNA5_9NEIS</name>
<feature type="domain" description="NADPH-dependent FMN reductase-like" evidence="1">
    <location>
        <begin position="46"/>
        <end position="105"/>
    </location>
</feature>
<gene>
    <name evidence="2" type="ORF">SAMN02745887_02908</name>
</gene>
<dbReference type="EMBL" id="FPKR01000011">
    <property type="protein sequence ID" value="SFZ78296.1"/>
    <property type="molecule type" value="Genomic_DNA"/>
</dbReference>
<organism evidence="2 3">
    <name type="scientific">Chitinimonas taiwanensis DSM 18899</name>
    <dbReference type="NCBI Taxonomy" id="1121279"/>
    <lineage>
        <taxon>Bacteria</taxon>
        <taxon>Pseudomonadati</taxon>
        <taxon>Pseudomonadota</taxon>
        <taxon>Betaproteobacteria</taxon>
        <taxon>Neisseriales</taxon>
        <taxon>Chitinibacteraceae</taxon>
        <taxon>Chitinimonas</taxon>
    </lineage>
</organism>
<evidence type="ECO:0000259" key="1">
    <source>
        <dbReference type="Pfam" id="PF03358"/>
    </source>
</evidence>
<dbReference type="InterPro" id="IPR029039">
    <property type="entry name" value="Flavoprotein-like_sf"/>
</dbReference>
<dbReference type="SUPFAM" id="SSF52218">
    <property type="entry name" value="Flavoproteins"/>
    <property type="match status" value="1"/>
</dbReference>
<evidence type="ECO:0000313" key="2">
    <source>
        <dbReference type="EMBL" id="SFZ78296.1"/>
    </source>
</evidence>
<dbReference type="OrthoDB" id="5736081at2"/>
<dbReference type="Gene3D" id="3.40.50.360">
    <property type="match status" value="1"/>
</dbReference>
<dbReference type="GO" id="GO:0016491">
    <property type="term" value="F:oxidoreductase activity"/>
    <property type="evidence" value="ECO:0007669"/>
    <property type="project" value="InterPro"/>
</dbReference>
<proteinExistence type="predicted"/>
<dbReference type="Pfam" id="PF03358">
    <property type="entry name" value="FMN_red"/>
    <property type="match status" value="1"/>
</dbReference>
<accession>A0A1K2HNA5</accession>
<keyword evidence="3" id="KW-1185">Reference proteome</keyword>
<dbReference type="InterPro" id="IPR005025">
    <property type="entry name" value="FMN_Rdtase-like_dom"/>
</dbReference>
<protein>
    <submittedName>
        <fullName evidence="2">NADPH-dependent FMN reductase</fullName>
    </submittedName>
</protein>